<accession>A0A857JHF8</accession>
<proteinExistence type="predicted"/>
<dbReference type="OrthoDB" id="9810174at2"/>
<dbReference type="Proteomes" id="UP000464524">
    <property type="component" value="Chromosome"/>
</dbReference>
<dbReference type="KEGG" id="pmes:FX988_00579"/>
<dbReference type="InterPro" id="IPR037053">
    <property type="entry name" value="Phage_tail_collar_dom_sf"/>
</dbReference>
<evidence type="ECO:0000256" key="1">
    <source>
        <dbReference type="SAM" id="SignalP"/>
    </source>
</evidence>
<organism evidence="3 4">
    <name type="scientific">Paraglaciecola mesophila</name>
    <dbReference type="NCBI Taxonomy" id="197222"/>
    <lineage>
        <taxon>Bacteria</taxon>
        <taxon>Pseudomonadati</taxon>
        <taxon>Pseudomonadota</taxon>
        <taxon>Gammaproteobacteria</taxon>
        <taxon>Alteromonadales</taxon>
        <taxon>Alteromonadaceae</taxon>
        <taxon>Paraglaciecola</taxon>
    </lineage>
</organism>
<gene>
    <name evidence="3" type="ORF">FX988_00579</name>
</gene>
<feature type="chain" id="PRO_5032798503" description="Phage tail collar domain-containing protein" evidence="1">
    <location>
        <begin position="31"/>
        <end position="213"/>
    </location>
</feature>
<dbReference type="EMBL" id="CP047656">
    <property type="protein sequence ID" value="QHJ10367.1"/>
    <property type="molecule type" value="Genomic_DNA"/>
</dbReference>
<protein>
    <recommendedName>
        <fullName evidence="2">Phage tail collar domain-containing protein</fullName>
    </recommendedName>
</protein>
<name>A0A857JHF8_9ALTE</name>
<keyword evidence="4" id="KW-1185">Reference proteome</keyword>
<evidence type="ECO:0000259" key="2">
    <source>
        <dbReference type="Pfam" id="PF07484"/>
    </source>
</evidence>
<dbReference type="InterPro" id="IPR011083">
    <property type="entry name" value="Phage_tail_collar_dom"/>
</dbReference>
<dbReference type="AlphaFoldDB" id="A0A857JHF8"/>
<feature type="signal peptide" evidence="1">
    <location>
        <begin position="1"/>
        <end position="30"/>
    </location>
</feature>
<feature type="domain" description="Phage tail collar" evidence="2">
    <location>
        <begin position="37"/>
        <end position="92"/>
    </location>
</feature>
<keyword evidence="1" id="KW-0732">Signal</keyword>
<dbReference type="Pfam" id="PF07484">
    <property type="entry name" value="Collar"/>
    <property type="match status" value="1"/>
</dbReference>
<evidence type="ECO:0000313" key="4">
    <source>
        <dbReference type="Proteomes" id="UP000464524"/>
    </source>
</evidence>
<dbReference type="SUPFAM" id="SSF88874">
    <property type="entry name" value="Receptor-binding domain of short tail fibre protein gp12"/>
    <property type="match status" value="1"/>
</dbReference>
<reference evidence="3 4" key="1">
    <citation type="submission" date="2019-12" db="EMBL/GenBank/DDBJ databases">
        <title>Genome sequencing and assembly of endphytes of Porphyra tenera.</title>
        <authorList>
            <person name="Park J.M."/>
            <person name="Shin R."/>
            <person name="Jo S.H."/>
        </authorList>
    </citation>
    <scope>NUCLEOTIDE SEQUENCE [LARGE SCALE GENOMIC DNA]</scope>
    <source>
        <strain evidence="3 4">GPM4</strain>
    </source>
</reference>
<dbReference type="Gene3D" id="3.90.1340.10">
    <property type="entry name" value="Phage tail collar domain"/>
    <property type="match status" value="1"/>
</dbReference>
<dbReference type="RefSeq" id="WP_160178256.1">
    <property type="nucleotide sequence ID" value="NZ_CP047656.1"/>
</dbReference>
<sequence>MTINQNIYKVSLGLTTAVAINMSVATNVMANEPFIAEIRQFPYTFCPRGWADANGQLLPISQYTALFSLIGTIYGGDGRTTMGLPNLQGRVVKHTGNGPGIGRTAQGQTGGAETFTLNALPSHSHTASTETIVNVSTADGNSPSPDGTHFADDGRDRIYNAEAPDVQLSEHAVASVTQLSATGSNSPAPINRAQPNIAMRYCIALVGLYPSRS</sequence>
<evidence type="ECO:0000313" key="3">
    <source>
        <dbReference type="EMBL" id="QHJ10367.1"/>
    </source>
</evidence>